<name>A0A0B2XFU6_METRA</name>
<evidence type="ECO:0000313" key="1">
    <source>
        <dbReference type="EMBL" id="KHO10894.1"/>
    </source>
</evidence>
<dbReference type="Proteomes" id="UP000002498">
    <property type="component" value="Unassembled WGS sequence"/>
</dbReference>
<gene>
    <name evidence="1" type="ORF">MAA_11431</name>
</gene>
<dbReference type="HOGENOM" id="CLU_055162_0_0_1"/>
<dbReference type="PANTHER" id="PTHR10039:SF5">
    <property type="entry name" value="NACHT DOMAIN-CONTAINING PROTEIN"/>
    <property type="match status" value="1"/>
</dbReference>
<protein>
    <submittedName>
        <fullName evidence="1">Rhodanese-like protein</fullName>
    </submittedName>
</protein>
<keyword evidence="2" id="KW-1185">Reference proteome</keyword>
<evidence type="ECO:0000313" key="2">
    <source>
        <dbReference type="Proteomes" id="UP000002498"/>
    </source>
</evidence>
<dbReference type="OrthoDB" id="194358at2759"/>
<dbReference type="AlphaFoldDB" id="A0A0B2XFU6"/>
<organism evidence="1 2">
    <name type="scientific">Metarhizium robertsii (strain ARSEF 23 / ATCC MYA-3075)</name>
    <name type="common">Metarhizium anisopliae (strain ARSEF 23)</name>
    <dbReference type="NCBI Taxonomy" id="655844"/>
    <lineage>
        <taxon>Eukaryota</taxon>
        <taxon>Fungi</taxon>
        <taxon>Dikarya</taxon>
        <taxon>Ascomycota</taxon>
        <taxon>Pezizomycotina</taxon>
        <taxon>Sordariomycetes</taxon>
        <taxon>Hypocreomycetidae</taxon>
        <taxon>Hypocreales</taxon>
        <taxon>Clavicipitaceae</taxon>
        <taxon>Metarhizium</taxon>
    </lineage>
</organism>
<accession>A0A0B2XFU6</accession>
<dbReference type="KEGG" id="maj:MAA_11431"/>
<dbReference type="RefSeq" id="XP_011411727.1">
    <property type="nucleotide sequence ID" value="XM_011413425.1"/>
</dbReference>
<comment type="caution">
    <text evidence="1">The sequence shown here is derived from an EMBL/GenBank/DDBJ whole genome shotgun (WGS) entry which is preliminary data.</text>
</comment>
<proteinExistence type="predicted"/>
<dbReference type="EMBL" id="ADNJ02000008">
    <property type="protein sequence ID" value="KHO10894.1"/>
    <property type="molecule type" value="Genomic_DNA"/>
</dbReference>
<dbReference type="GeneID" id="23632879"/>
<sequence length="197" mass="22648">MVLFFEHIGDLTTSANISFLVCFSSRHYPHITLEKGLSLVLEGQEGHSQDITSYLGSILKIGHSKVAEQIRIDVQEKASEVFLWVVLVVEILNKDRIEVNCFCVQWVLFTRQPLRPEQLYFAILSGVEPEVLSQWDPNEITAPVTKRYVVDSCKELAEVTRSKNPTVQFIHESVRDFLLKEDGLKEIWIDLERNFQG</sequence>
<reference evidence="1 2" key="2">
    <citation type="journal article" date="2014" name="Proc. Natl. Acad. Sci. U.S.A.">
        <title>Trajectory and genomic determinants of fungal-pathogen speciation and host adaptation.</title>
        <authorList>
            <person name="Hu X."/>
            <person name="Xiao G."/>
            <person name="Zheng P."/>
            <person name="Shang Y."/>
            <person name="Su Y."/>
            <person name="Zhang X."/>
            <person name="Liu X."/>
            <person name="Zhan S."/>
            <person name="St Leger R.J."/>
            <person name="Wang C."/>
        </authorList>
    </citation>
    <scope>GENOME REANNOTATION</scope>
    <source>
        <strain evidence="2">ARSEF 23 / ATCC MYA-3075</strain>
    </source>
</reference>
<dbReference type="PANTHER" id="PTHR10039">
    <property type="entry name" value="AMELOGENIN"/>
    <property type="match status" value="1"/>
</dbReference>
<reference evidence="1 2" key="1">
    <citation type="journal article" date="2011" name="PLoS Genet.">
        <title>Genome sequencing and comparative transcriptomics of the model entomopathogenic fungi Metarhizium anisopliae and M. acridum.</title>
        <authorList>
            <person name="Gao Q."/>
            <person name="Jin K."/>
            <person name="Ying S.H."/>
            <person name="Zhang Y."/>
            <person name="Xiao G."/>
            <person name="Shang Y."/>
            <person name="Duan Z."/>
            <person name="Hu X."/>
            <person name="Xie X.Q."/>
            <person name="Zhou G."/>
            <person name="Peng G."/>
            <person name="Luo Z."/>
            <person name="Huang W."/>
            <person name="Wang B."/>
            <person name="Fang W."/>
            <person name="Wang S."/>
            <person name="Zhong Y."/>
            <person name="Ma L.J."/>
            <person name="St Leger R.J."/>
            <person name="Zhao G.P."/>
            <person name="Pei Y."/>
            <person name="Feng M.G."/>
            <person name="Xia Y."/>
            <person name="Wang C."/>
        </authorList>
    </citation>
    <scope>NUCLEOTIDE SEQUENCE [LARGE SCALE GENOMIC DNA]</scope>
    <source>
        <strain evidence="2">ARSEF 23 / ATCC MYA-3075</strain>
    </source>
</reference>